<keyword evidence="1" id="KW-0812">Transmembrane</keyword>
<name>A0A8J3E2Q8_9PROT</name>
<proteinExistence type="predicted"/>
<reference evidence="2" key="1">
    <citation type="journal article" date="2014" name="Int. J. Syst. Evol. Microbiol.">
        <title>Complete genome sequence of Corynebacterium casei LMG S-19264T (=DSM 44701T), isolated from a smear-ripened cheese.</title>
        <authorList>
            <consortium name="US DOE Joint Genome Institute (JGI-PGF)"/>
            <person name="Walter F."/>
            <person name="Albersmeier A."/>
            <person name="Kalinowski J."/>
            <person name="Ruckert C."/>
        </authorList>
    </citation>
    <scope>NUCLEOTIDE SEQUENCE</scope>
    <source>
        <strain evidence="2">CGMCC 1.15725</strain>
    </source>
</reference>
<keyword evidence="1" id="KW-1133">Transmembrane helix</keyword>
<keyword evidence="3" id="KW-1185">Reference proteome</keyword>
<evidence type="ECO:0000313" key="2">
    <source>
        <dbReference type="EMBL" id="GGF00570.1"/>
    </source>
</evidence>
<gene>
    <name evidence="2" type="ORF">GCM10011611_02710</name>
</gene>
<comment type="caution">
    <text evidence="2">The sequence shown here is derived from an EMBL/GenBank/DDBJ whole genome shotgun (WGS) entry which is preliminary data.</text>
</comment>
<dbReference type="Proteomes" id="UP000646365">
    <property type="component" value="Unassembled WGS sequence"/>
</dbReference>
<organism evidence="2 3">
    <name type="scientific">Aliidongia dinghuensis</name>
    <dbReference type="NCBI Taxonomy" id="1867774"/>
    <lineage>
        <taxon>Bacteria</taxon>
        <taxon>Pseudomonadati</taxon>
        <taxon>Pseudomonadota</taxon>
        <taxon>Alphaproteobacteria</taxon>
        <taxon>Rhodospirillales</taxon>
        <taxon>Dongiaceae</taxon>
        <taxon>Aliidongia</taxon>
    </lineage>
</organism>
<sequence length="667" mass="69809">MVPIGAIGVRATRGERLGKQNGRDRPLVATALTVIASSLLAMPIVVGTAWSIPRASDQDMEAIASAAADTSAKLGNADVNFRNDAARLTELATALTKGGYPEAARGVVHRAAALFADGGNGIGPLWRGPVIEDLVRLGEHREAASLADVELQPQLKAILLGRLGVALAGAGDVGGAEEVLSRVQELPAAKDKGFLSQSSSTALALADVAGALAMSGQMQASIDLAEGFPDGLPKVMILSEAATAWCASGPGGTRDLRRGTELARRTADLALALLRTGSQASDRRWLAASAAEAFAECQGAEAARSFVRDPAIPTLPFDVLNATVDKLIDRGDVALARSLVPQDDTLTLDEWLAEERRLEKLGDRPAAIDAARKASEIAARSDAPPAGPSQRSRLHLVGRQAIGVLVELGAYDDAVQEMSTLGPRDREEVLLDIVADAAKRKDATAVQRFASLATGAAGAAEDAGASALARLAKTLAFAGYQPEATRAFSAWQRIWASPRREPPPDQAIELEAVMGDFAAAMAKTRSMGELVEERRDPAIAAAEERLRTAPDPQSKAKWEQFLADPRRAAKRSPVRVPSIRARTLGSIAVDMAALSGTSDAIRAEAELETDPDTCLAALRDQAFVAISAAQARSGGFQGALETALRVSDLDTRWQALLAAVTIAGGSQ</sequence>
<evidence type="ECO:0000313" key="3">
    <source>
        <dbReference type="Proteomes" id="UP000646365"/>
    </source>
</evidence>
<evidence type="ECO:0000256" key="1">
    <source>
        <dbReference type="SAM" id="Phobius"/>
    </source>
</evidence>
<keyword evidence="1" id="KW-0472">Membrane</keyword>
<protein>
    <submittedName>
        <fullName evidence="2">Uncharacterized protein</fullName>
    </submittedName>
</protein>
<accession>A0A8J3E2Q8</accession>
<reference evidence="2" key="2">
    <citation type="submission" date="2020-09" db="EMBL/GenBank/DDBJ databases">
        <authorList>
            <person name="Sun Q."/>
            <person name="Zhou Y."/>
        </authorList>
    </citation>
    <scope>NUCLEOTIDE SEQUENCE</scope>
    <source>
        <strain evidence="2">CGMCC 1.15725</strain>
    </source>
</reference>
<dbReference type="EMBL" id="BMJQ01000001">
    <property type="protein sequence ID" value="GGF00570.1"/>
    <property type="molecule type" value="Genomic_DNA"/>
</dbReference>
<dbReference type="AlphaFoldDB" id="A0A8J3E2Q8"/>
<feature type="transmembrane region" description="Helical" evidence="1">
    <location>
        <begin position="27"/>
        <end position="50"/>
    </location>
</feature>